<dbReference type="Proteomes" id="UP000826195">
    <property type="component" value="Unassembled WGS sequence"/>
</dbReference>
<proteinExistence type="predicted"/>
<protein>
    <submittedName>
        <fullName evidence="1">Uncharacterized protein</fullName>
    </submittedName>
</protein>
<evidence type="ECO:0000313" key="2">
    <source>
        <dbReference type="Proteomes" id="UP000826195"/>
    </source>
</evidence>
<organism evidence="1 2">
    <name type="scientific">Cotesia glomerata</name>
    <name type="common">Lepidopteran parasitic wasp</name>
    <name type="synonym">Apanteles glomeratus</name>
    <dbReference type="NCBI Taxonomy" id="32391"/>
    <lineage>
        <taxon>Eukaryota</taxon>
        <taxon>Metazoa</taxon>
        <taxon>Ecdysozoa</taxon>
        <taxon>Arthropoda</taxon>
        <taxon>Hexapoda</taxon>
        <taxon>Insecta</taxon>
        <taxon>Pterygota</taxon>
        <taxon>Neoptera</taxon>
        <taxon>Endopterygota</taxon>
        <taxon>Hymenoptera</taxon>
        <taxon>Apocrita</taxon>
        <taxon>Ichneumonoidea</taxon>
        <taxon>Braconidae</taxon>
        <taxon>Microgastrinae</taxon>
        <taxon>Cotesia</taxon>
    </lineage>
</organism>
<comment type="caution">
    <text evidence="1">The sequence shown here is derived from an EMBL/GenBank/DDBJ whole genome shotgun (WGS) entry which is preliminary data.</text>
</comment>
<sequence>MIFYGNYGVFGSGYLEPNLEQCLKTIYKKPDGNYEDFWSGFLELGSEQCFAATKKKPEVTKQLFQFLRPKYPKKSYLALILDCTWFRTMFCSYLKEDRDFWSDFLEPNLERRPKATKKKARSNLVVFPIFRAKLSKKSVITVILDFMSVKYGFFMETMEFLNLAFWNLIKINVLKLLKKIQTAKISKKSEIALILDYKSEKHDFFMETIEFFGLAFWNLIWNTVLKLLKKSQRHRLKDVLTTAYAYAEAPESEKVKPEMRTSDPCRLSNCPYVDMDMQRNLPVAVEGDGGVSQNPENQTDSRSCMTVDTEQTTLFSILSTIAGHNYQVTCSSRMHRLQLHGLEHL</sequence>
<dbReference type="EMBL" id="JAHXZJ010000374">
    <property type="protein sequence ID" value="KAH0561810.1"/>
    <property type="molecule type" value="Genomic_DNA"/>
</dbReference>
<gene>
    <name evidence="1" type="ORF">KQX54_019639</name>
</gene>
<reference evidence="1 2" key="1">
    <citation type="journal article" date="2021" name="J. Hered.">
        <title>A chromosome-level genome assembly of the parasitoid wasp, Cotesia glomerata (Hymenoptera: Braconidae).</title>
        <authorList>
            <person name="Pinto B.J."/>
            <person name="Weis J.J."/>
            <person name="Gamble T."/>
            <person name="Ode P.J."/>
            <person name="Paul R."/>
            <person name="Zaspel J.M."/>
        </authorList>
    </citation>
    <scope>NUCLEOTIDE SEQUENCE [LARGE SCALE GENOMIC DNA]</scope>
    <source>
        <strain evidence="1">CgM1</strain>
    </source>
</reference>
<keyword evidence="2" id="KW-1185">Reference proteome</keyword>
<evidence type="ECO:0000313" key="1">
    <source>
        <dbReference type="EMBL" id="KAH0561810.1"/>
    </source>
</evidence>
<name>A0AAV7J0B9_COTGL</name>
<dbReference type="AlphaFoldDB" id="A0AAV7J0B9"/>
<accession>A0AAV7J0B9</accession>